<feature type="domain" description="Helicase ATP-binding" evidence="9">
    <location>
        <begin position="1214"/>
        <end position="1381"/>
    </location>
</feature>
<evidence type="ECO:0000256" key="4">
    <source>
        <dbReference type="ARBA" id="ARBA00034617"/>
    </source>
</evidence>
<dbReference type="Gene3D" id="3.40.50.300">
    <property type="entry name" value="P-loop containing nucleotide triphosphate hydrolases"/>
    <property type="match status" value="2"/>
</dbReference>
<feature type="compositionally biased region" description="Pro residues" evidence="7">
    <location>
        <begin position="1606"/>
        <end position="1621"/>
    </location>
</feature>
<evidence type="ECO:0000256" key="2">
    <source>
        <dbReference type="ARBA" id="ARBA00022741"/>
    </source>
</evidence>
<dbReference type="InterPro" id="IPR027417">
    <property type="entry name" value="P-loop_NTPase"/>
</dbReference>
<dbReference type="PROSITE" id="PS00028">
    <property type="entry name" value="ZINC_FINGER_C2H2_1"/>
    <property type="match status" value="1"/>
</dbReference>
<dbReference type="InterPro" id="IPR001650">
    <property type="entry name" value="Helicase_C-like"/>
</dbReference>
<keyword evidence="6" id="KW-0479">Metal-binding</keyword>
<keyword evidence="6" id="KW-0862">Zinc</keyword>
<dbReference type="PANTHER" id="PTHR13710:SF154">
    <property type="entry name" value="RECQ HELICASE, PUTATIVE (AFU_ORTHOLOGUE AFUA_6G14720)-RELATED"/>
    <property type="match status" value="1"/>
</dbReference>
<feature type="compositionally biased region" description="Polar residues" evidence="7">
    <location>
        <begin position="1107"/>
        <end position="1117"/>
    </location>
</feature>
<comment type="catalytic activity">
    <reaction evidence="4">
        <text>Couples ATP hydrolysis with the unwinding of duplex DNA by translocating in the 3'-5' direction.</text>
        <dbReference type="EC" id="5.6.2.4"/>
    </reaction>
</comment>
<keyword evidence="6" id="KW-0863">Zinc-finger</keyword>
<dbReference type="GO" id="GO:0005524">
    <property type="term" value="F:ATP binding"/>
    <property type="evidence" value="ECO:0007669"/>
    <property type="project" value="UniProtKB-KW"/>
</dbReference>
<dbReference type="InterPro" id="IPR014001">
    <property type="entry name" value="Helicase_ATP-bd"/>
</dbReference>
<dbReference type="EMBL" id="JAPDMQ010000704">
    <property type="protein sequence ID" value="KAK0521148.1"/>
    <property type="molecule type" value="Genomic_DNA"/>
</dbReference>
<dbReference type="GO" id="GO:0009378">
    <property type="term" value="F:four-way junction helicase activity"/>
    <property type="evidence" value="ECO:0007669"/>
    <property type="project" value="TreeGrafter"/>
</dbReference>
<dbReference type="InterPro" id="IPR011545">
    <property type="entry name" value="DEAD/DEAH_box_helicase_dom"/>
</dbReference>
<dbReference type="SMART" id="SM00487">
    <property type="entry name" value="DEXDc"/>
    <property type="match status" value="1"/>
</dbReference>
<dbReference type="PROSITE" id="PS51192">
    <property type="entry name" value="HELICASE_ATP_BIND_1"/>
    <property type="match status" value="1"/>
</dbReference>
<feature type="region of interest" description="Disordered" evidence="7">
    <location>
        <begin position="1"/>
        <end position="55"/>
    </location>
</feature>
<feature type="domain" description="C2H2-type" evidence="8">
    <location>
        <begin position="290"/>
        <end position="318"/>
    </location>
</feature>
<feature type="domain" description="Helicase C-terminal" evidence="10">
    <location>
        <begin position="1403"/>
        <end position="1560"/>
    </location>
</feature>
<dbReference type="Proteomes" id="UP001176521">
    <property type="component" value="Unassembled WGS sequence"/>
</dbReference>
<evidence type="ECO:0000256" key="6">
    <source>
        <dbReference type="PROSITE-ProRule" id="PRU00042"/>
    </source>
</evidence>
<evidence type="ECO:0000259" key="8">
    <source>
        <dbReference type="PROSITE" id="PS50157"/>
    </source>
</evidence>
<gene>
    <name evidence="11" type="ORF">OC842_006874</name>
</gene>
<name>A0AAN6G7R6_9BASI</name>
<keyword evidence="12" id="KW-1185">Reference proteome</keyword>
<dbReference type="PROSITE" id="PS50157">
    <property type="entry name" value="ZINC_FINGER_C2H2_2"/>
    <property type="match status" value="1"/>
</dbReference>
<keyword evidence="2" id="KW-0547">Nucleotide-binding</keyword>
<sequence length="2000" mass="218170">MSRLRQVPRLGGIGKTSAAPGENPHAGPQTTKIDMVTDVDHCTNNSDSNSGHEQDACLFEATTPAAVLAASGGPDHEQDMGPHASSTTASSVTSHSSNTGPGQSVRSAHDGNIEPMGKPSPVLTAPRDLDVADDDDPNLFENNISEDDEQIFWGDYLDLRPDGVDPKDPHPLDFMLDEELAAALAAGKFEYGRPPATEANAQVSKNITQSAFVLSSDTEIDTDSTSGAPSDPLVVNYAAVSQAVQCATAAAALPLPTKSGHVDPFADSAELLRLAEGALEGVEAAFCSSHRCAICTAEFPTKGQLVTHKKKEHSPKTLHNVVLVSNSCGVTVHRETRQLANGPETAFWCPNCHTPIQLASNLRRHCAKCIASPEGDPESRQDPSMGTRVTLALLKRMLLDDITTSYKIPNATQMSLWYQRLGAAAQLQGQDLNKYAQLVAIPKADGGNSGPTDPAFAVDPKIVDGARKALRDVRQVLGALPVSYLQLLNAADPNKPWTARPLNLRPSSQDDYDRVCIQFILFHIRIFLKCYGSEPDIEAIRGMSPPSVEIGLETVMKAMIGSSMTLKSALVDIIATQSAASYTSLVAYFITSVLSDDAKQSTFMLFMASLAIKTPIDGNFKSAKDFTPTLSRFIYISKVCWAHHELLRIDHKLDDEESAQGTNRALNRDHRRAQMFRDSYLRDFDPSVLFSSPFTFVMALRALGMAIASDEDGKGRVVWAADGLSLFLDAKHVKLASMAELMKAALDNCKQAFQPLLNRSGAPMTVDETLPAKLIDNPTHAEASFWFGELPENGKHFDPERYATSILSQLVHVRSDSSPQQPILQPDWAAIDDFLDIEKTFLKTLALCIYLVCGMPPRMSELLEATYKNEAGGRLRSIYIGPGGDVVIDLTYHKTEWSSSKTRHNIHIMHPAIASIWVCYMGNIRPVTDALWRLRYGIWRNYLWCDPDPSADRGTAKWDGNVIKRALEYLCTIFLGFPLNINQYRHFADAVAHNKFRGTTLRAILERFRQLMTADDSDGTLTGYDADAEELDDFGDRIQGSLHQGARRNTSAQDGWSAQSGRTLDSAWRLYAREVNQRAGTNANTLATARLVSLTWASFWGILPRSEASTGQQPDFSQRTDDIETASQSATTDMPALFEMVTQTVQSAVGAAMSAMRASLPTLPAVDSSLPAMASSSRSRIPLEVRHVRKLLQLNKTNVIDGRPSSESLANTLALVATGGPNIACVAATGAGKSEVWKLPVALIQNIIGKLIVLIVPYKALTFQVLAQCQSLGIAAAEWTTREDLNDLSPQPKVLVISLNKVVSKAFMEWLAEPINLSRVHRVVMDEAHVLLDERTFRACIRRVPQLMMMLKAKQLVFLSATMPPQLEATFQSIVMTPVVWQRDLTHRVNLEYSLRGYHRKDQLQGEINLLLYEALHGPGTDGKEQVMIIAKTRADADEWSRLLGCGVFYSEVVDEHPDRRGSNTMEGHLQAFLRGDTQVIVGTSALGVGIDRPAIRLVCYIDSPYSMVSFAQCSGRASRDGALGKVVVFLRGAAQFHTPNLISPANDLEAINLMLSNEVCLRVPMSAWLDGRPATCFELRARPCSVCRCDLNLDGDESDDDTPAQPGPPPPPSCNAPPGPDSGRDPGPGSGGASGAAAALGSTTVCKRKQTPTASDTNNAKKARTSWPMDTDDEDEVPIVRLPEETSVCAPPPASGTVAPALVQGGPATKRSGVIPMAKRGSRLRPQTPMPYNAPQGKVKQRQDTPSGDELIGWFEDRMDNPFGSDMDTPRQIPEYIIQQAGPSRTRSGALGTILAGSSATLPLSRTATAARGAAQTLVPSRIANINKDAVGQLQDLGNYRKAVLDALAQTARRCPMCTILGNPNGHPPSHCTSVHLGLACQKEFRLSSDNQWGYGQACFYCHLPQDICQRRNDVRTCECAKYKDSVRSILMFLTAYPEHRRDAVEVASLFNPRYELDAPKELLRMGNAWRQVEYFLNVPTYKAFQAVAAVLFVFGRAL</sequence>
<evidence type="ECO:0000256" key="7">
    <source>
        <dbReference type="SAM" id="MobiDB-lite"/>
    </source>
</evidence>
<keyword evidence="3" id="KW-0067">ATP-binding</keyword>
<organism evidence="11 12">
    <name type="scientific">Tilletia horrida</name>
    <dbReference type="NCBI Taxonomy" id="155126"/>
    <lineage>
        <taxon>Eukaryota</taxon>
        <taxon>Fungi</taxon>
        <taxon>Dikarya</taxon>
        <taxon>Basidiomycota</taxon>
        <taxon>Ustilaginomycotina</taxon>
        <taxon>Exobasidiomycetes</taxon>
        <taxon>Tilletiales</taxon>
        <taxon>Tilletiaceae</taxon>
        <taxon>Tilletia</taxon>
    </lineage>
</organism>
<evidence type="ECO:0000313" key="11">
    <source>
        <dbReference type="EMBL" id="KAK0521148.1"/>
    </source>
</evidence>
<protein>
    <recommendedName>
        <fullName evidence="5">DNA 3'-5' helicase</fullName>
        <ecNumber evidence="5">5.6.2.4</ecNumber>
    </recommendedName>
</protein>
<evidence type="ECO:0000313" key="12">
    <source>
        <dbReference type="Proteomes" id="UP001176521"/>
    </source>
</evidence>
<dbReference type="SUPFAM" id="SSF52540">
    <property type="entry name" value="P-loop containing nucleoside triphosphate hydrolases"/>
    <property type="match status" value="1"/>
</dbReference>
<dbReference type="Pfam" id="PF00270">
    <property type="entry name" value="DEAD"/>
    <property type="match status" value="1"/>
</dbReference>
<dbReference type="GO" id="GO:0003676">
    <property type="term" value="F:nucleic acid binding"/>
    <property type="evidence" value="ECO:0007669"/>
    <property type="project" value="InterPro"/>
</dbReference>
<dbReference type="GO" id="GO:0000724">
    <property type="term" value="P:double-strand break repair via homologous recombination"/>
    <property type="evidence" value="ECO:0007669"/>
    <property type="project" value="TreeGrafter"/>
</dbReference>
<dbReference type="InterPro" id="IPR013087">
    <property type="entry name" value="Znf_C2H2_type"/>
</dbReference>
<dbReference type="EC" id="5.6.2.4" evidence="5"/>
<evidence type="ECO:0000259" key="9">
    <source>
        <dbReference type="PROSITE" id="PS51192"/>
    </source>
</evidence>
<dbReference type="GO" id="GO:0005737">
    <property type="term" value="C:cytoplasm"/>
    <property type="evidence" value="ECO:0007669"/>
    <property type="project" value="TreeGrafter"/>
</dbReference>
<dbReference type="SMART" id="SM00490">
    <property type="entry name" value="HELICc"/>
    <property type="match status" value="1"/>
</dbReference>
<feature type="region of interest" description="Disordered" evidence="7">
    <location>
        <begin position="1687"/>
        <end position="1747"/>
    </location>
</feature>
<comment type="similarity">
    <text evidence="1">Belongs to the helicase family. RecQ subfamily.</text>
</comment>
<evidence type="ECO:0000256" key="5">
    <source>
        <dbReference type="ARBA" id="ARBA00034808"/>
    </source>
</evidence>
<evidence type="ECO:0000259" key="10">
    <source>
        <dbReference type="PROSITE" id="PS51194"/>
    </source>
</evidence>
<feature type="region of interest" description="Disordered" evidence="7">
    <location>
        <begin position="1597"/>
        <end position="1674"/>
    </location>
</feature>
<dbReference type="GO" id="GO:0043138">
    <property type="term" value="F:3'-5' DNA helicase activity"/>
    <property type="evidence" value="ECO:0007669"/>
    <property type="project" value="UniProtKB-EC"/>
</dbReference>
<dbReference type="PROSITE" id="PS51194">
    <property type="entry name" value="HELICASE_CTER"/>
    <property type="match status" value="1"/>
</dbReference>
<feature type="region of interest" description="Disordered" evidence="7">
    <location>
        <begin position="1107"/>
        <end position="1128"/>
    </location>
</feature>
<dbReference type="Pfam" id="PF00271">
    <property type="entry name" value="Helicase_C"/>
    <property type="match status" value="1"/>
</dbReference>
<feature type="compositionally biased region" description="Polar residues" evidence="7">
    <location>
        <begin position="1652"/>
        <end position="1661"/>
    </location>
</feature>
<dbReference type="PANTHER" id="PTHR13710">
    <property type="entry name" value="DNA HELICASE RECQ FAMILY MEMBER"/>
    <property type="match status" value="1"/>
</dbReference>
<evidence type="ECO:0000256" key="1">
    <source>
        <dbReference type="ARBA" id="ARBA00005446"/>
    </source>
</evidence>
<proteinExistence type="inferred from homology"/>
<dbReference type="GO" id="GO:0005694">
    <property type="term" value="C:chromosome"/>
    <property type="evidence" value="ECO:0007669"/>
    <property type="project" value="TreeGrafter"/>
</dbReference>
<reference evidence="11" key="1">
    <citation type="journal article" date="2023" name="PhytoFront">
        <title>Draft Genome Resources of Seven Strains of Tilletia horrida, Causal Agent of Kernel Smut of Rice.</title>
        <authorList>
            <person name="Khanal S."/>
            <person name="Antony Babu S."/>
            <person name="Zhou X.G."/>
        </authorList>
    </citation>
    <scope>NUCLEOTIDE SEQUENCE</scope>
    <source>
        <strain evidence="11">TX3</strain>
    </source>
</reference>
<dbReference type="GO" id="GO:0008270">
    <property type="term" value="F:zinc ion binding"/>
    <property type="evidence" value="ECO:0007669"/>
    <property type="project" value="UniProtKB-KW"/>
</dbReference>
<feature type="region of interest" description="Disordered" evidence="7">
    <location>
        <begin position="69"/>
        <end position="131"/>
    </location>
</feature>
<evidence type="ECO:0000256" key="3">
    <source>
        <dbReference type="ARBA" id="ARBA00022840"/>
    </source>
</evidence>
<feature type="compositionally biased region" description="Low complexity" evidence="7">
    <location>
        <begin position="83"/>
        <end position="97"/>
    </location>
</feature>
<accession>A0AAN6G7R6</accession>
<comment type="caution">
    <text evidence="11">The sequence shown here is derived from an EMBL/GenBank/DDBJ whole genome shotgun (WGS) entry which is preliminary data.</text>
</comment>